<feature type="compositionally biased region" description="Basic and acidic residues" evidence="1">
    <location>
        <begin position="20"/>
        <end position="30"/>
    </location>
</feature>
<dbReference type="STRING" id="457427.SSOG_09165"/>
<feature type="compositionally biased region" description="Basic residues" evidence="1">
    <location>
        <begin position="84"/>
        <end position="93"/>
    </location>
</feature>
<feature type="region of interest" description="Disordered" evidence="1">
    <location>
        <begin position="138"/>
        <end position="170"/>
    </location>
</feature>
<gene>
    <name evidence="2" type="ORF">SSOG_09165</name>
</gene>
<proteinExistence type="predicted"/>
<name>D9WX23_9ACTN</name>
<feature type="compositionally biased region" description="Pro residues" evidence="1">
    <location>
        <begin position="50"/>
        <end position="59"/>
    </location>
</feature>
<dbReference type="Proteomes" id="UP000003963">
    <property type="component" value="Unassembled WGS sequence"/>
</dbReference>
<accession>D9WX23</accession>
<organism evidence="2 3">
    <name type="scientific">Streptomyces himastatinicus ATCC 53653</name>
    <dbReference type="NCBI Taxonomy" id="457427"/>
    <lineage>
        <taxon>Bacteria</taxon>
        <taxon>Bacillati</taxon>
        <taxon>Actinomycetota</taxon>
        <taxon>Actinomycetes</taxon>
        <taxon>Kitasatosporales</taxon>
        <taxon>Streptomycetaceae</taxon>
        <taxon>Streptomyces</taxon>
        <taxon>Streptomyces violaceusniger group</taxon>
    </lineage>
</organism>
<dbReference type="EMBL" id="GG657755">
    <property type="protein sequence ID" value="EFL29451.1"/>
    <property type="molecule type" value="Genomic_DNA"/>
</dbReference>
<protein>
    <submittedName>
        <fullName evidence="2">Putative mucin-1 (MUC-1)</fullName>
    </submittedName>
</protein>
<evidence type="ECO:0000313" key="2">
    <source>
        <dbReference type="EMBL" id="EFL29451.1"/>
    </source>
</evidence>
<evidence type="ECO:0000256" key="1">
    <source>
        <dbReference type="SAM" id="MobiDB-lite"/>
    </source>
</evidence>
<evidence type="ECO:0000313" key="3">
    <source>
        <dbReference type="Proteomes" id="UP000003963"/>
    </source>
</evidence>
<dbReference type="AlphaFoldDB" id="D9WX23"/>
<sequence length="431" mass="47677">MDDARTGRMAVPAHQPRPPARREAEREAPPHHRLRQPRLAGDPRALQRVPPLPRTPAVPTPGTGGRGRPHHGGQRPSDGDPARRLPRMRRDHHLPHEGRPIPGPEPVAPGLGHRFRCLPRPRADRVLERGVAVRAAVEAAGPRRPQPNDPGGVTVPLHSVPAPAEEQRPKRSFPEMVAAIYEDPRVGHETRELLLAVAYGCDLAKREDGVSPLKVARRKLGVHAGRARYDRLIADDAPRYEPPREAADWGPGGAPGCEAPRLRPYVYRPRIAVTGEPEETAVPLRPSPSPVLHAAQGFSPPAVDYRNAQGICGANSHHRVLEKDPRTGWVTAHWFCKRHKDHADRVAEQVRAQNEAAPEPIPNTGGLLPCYFKADWEKVYRHYRGKFWEPPSYGLCADDWPTPGETLPMPSRGRLRMVVSVTGLETEGVDQ</sequence>
<reference evidence="2 3" key="1">
    <citation type="submission" date="2009-02" db="EMBL/GenBank/DDBJ databases">
        <title>Annotation of Streptomyces hygroscopicus strain ATCC 53653.</title>
        <authorList>
            <consortium name="The Broad Institute Genome Sequencing Platform"/>
            <consortium name="Broad Institute Microbial Sequencing Center"/>
            <person name="Fischbach M."/>
            <person name="Godfrey P."/>
            <person name="Ward D."/>
            <person name="Young S."/>
            <person name="Zeng Q."/>
            <person name="Koehrsen M."/>
            <person name="Alvarado L."/>
            <person name="Berlin A.M."/>
            <person name="Bochicchio J."/>
            <person name="Borenstein D."/>
            <person name="Chapman S.B."/>
            <person name="Chen Z."/>
            <person name="Engels R."/>
            <person name="Freedman E."/>
            <person name="Gellesch M."/>
            <person name="Goldberg J."/>
            <person name="Griggs A."/>
            <person name="Gujja S."/>
            <person name="Heilman E.R."/>
            <person name="Heiman D.I."/>
            <person name="Hepburn T.A."/>
            <person name="Howarth C."/>
            <person name="Jen D."/>
            <person name="Larson L."/>
            <person name="Lewis B."/>
            <person name="Mehta T."/>
            <person name="Park D."/>
            <person name="Pearson M."/>
            <person name="Richards J."/>
            <person name="Roberts A."/>
            <person name="Saif S."/>
            <person name="Shea T.D."/>
            <person name="Shenoy N."/>
            <person name="Sisk P."/>
            <person name="Stolte C."/>
            <person name="Sykes S.N."/>
            <person name="Thomson T."/>
            <person name="Walk T."/>
            <person name="White J."/>
            <person name="Yandava C."/>
            <person name="Straight P."/>
            <person name="Clardy J."/>
            <person name="Hung D."/>
            <person name="Kolter R."/>
            <person name="Mekalanos J."/>
            <person name="Walker S."/>
            <person name="Walsh C.T."/>
            <person name="Wieland-Brown L.C."/>
            <person name="Haas B."/>
            <person name="Nusbaum C."/>
            <person name="Birren B."/>
        </authorList>
    </citation>
    <scope>NUCLEOTIDE SEQUENCE [LARGE SCALE GENOMIC DNA]</scope>
    <source>
        <strain evidence="2 3">ATCC 53653</strain>
    </source>
</reference>
<feature type="region of interest" description="Disordered" evidence="1">
    <location>
        <begin position="1"/>
        <end position="110"/>
    </location>
</feature>
<dbReference type="HOGENOM" id="CLU_636031_0_0_11"/>
<keyword evidence="3" id="KW-1185">Reference proteome</keyword>